<dbReference type="Pfam" id="PF02210">
    <property type="entry name" value="Laminin_G_2"/>
    <property type="match status" value="1"/>
</dbReference>
<reference evidence="6" key="1">
    <citation type="submission" date="2023-03" db="EMBL/GenBank/DDBJ databases">
        <authorList>
            <person name="Steffen K."/>
            <person name="Cardenas P."/>
        </authorList>
    </citation>
    <scope>NUCLEOTIDE SEQUENCE</scope>
</reference>
<dbReference type="AlphaFoldDB" id="A0AA35XG30"/>
<name>A0AA35XG30_GEOBA</name>
<evidence type="ECO:0000313" key="6">
    <source>
        <dbReference type="EMBL" id="CAI8057518.1"/>
    </source>
</evidence>
<dbReference type="InterPro" id="IPR013320">
    <property type="entry name" value="ConA-like_dom_sf"/>
</dbReference>
<comment type="caution">
    <text evidence="2">Lacks conserved residue(s) required for the propagation of feature annotation.</text>
</comment>
<accession>A0AA35XG30</accession>
<feature type="compositionally biased region" description="Basic residues" evidence="3">
    <location>
        <begin position="692"/>
        <end position="703"/>
    </location>
</feature>
<evidence type="ECO:0000256" key="4">
    <source>
        <dbReference type="SAM" id="SignalP"/>
    </source>
</evidence>
<dbReference type="InterPro" id="IPR000742">
    <property type="entry name" value="EGF"/>
</dbReference>
<comment type="caution">
    <text evidence="6">The sequence shown here is derived from an EMBL/GenBank/DDBJ whole genome shotgun (WGS) entry which is preliminary data.</text>
</comment>
<evidence type="ECO:0000256" key="1">
    <source>
        <dbReference type="ARBA" id="ARBA00023157"/>
    </source>
</evidence>
<evidence type="ECO:0000256" key="2">
    <source>
        <dbReference type="PROSITE-ProRule" id="PRU00122"/>
    </source>
</evidence>
<sequence length="817" mass="90356">MGSQRFLPCLHCLLMLVPLLRGADSAYTYARRPGSYAEYAWSTTQDGLARFNFKTSQADALLFYLDSSGNGGNYLVVWLEDGRMNARIKVGSGQELNATFGLHLNDLRQHTLLIKHSGATFEFYLNNHKTSELRYNAMNLFLTFSPVYIGGLPTSYAPDYEAASKMQPLAGCVDGVSFADASPNQIELRSREPSDTNELQEGCSDGCADDAQCNGGRCVQNWSRPDGFFCDCSSADNVGEYCTDPSSEHQLVLAGDGYVCYTLAPEPFTPEHDDIAVQLQSPLPASGTVITGESRNRSDSFNLFLEGRTLRYELTIGDNTFQTKSAHQLSVSRNYQISAARLESEVVITIQTISSTNQVTVAETIEMPLPPSTPEPVFQFFCVGGGTLETRLYNGVMQRIMIGHAALIGTHNSTRHTLGDFISLRNNPPSPSLAFPKLGFSFDEVSFQFRLAPDTETGVILKAGNQAFDLSLTIFNSFEGNEILLVAGHPVVCEMNVVDNRWHLLELRKTETAGTRGIAVTFDRNASTSCQISISQENFDILESNSSVLELGPTTTSAIFPGNPTPFEGCFQKIRFTTGSDVFRPNLEVPIMLYDRFYGDGCRDCQPDYEETYCKRTNGVCRSNGFRNISCECREPYLGPTCECLGPSIGPSCEGLTDPPTIPSPSSSSPSSKFSTPLTTPTDPTVSGNKGKQWRRNRLRHPRSVGGYRHGDIPRPHPSVDHDGIHGLLCSQPAYKTCRFLPNARKHAERKSSSLQCLAKDSSFPYTQPGTEPGHCNHKRTHRTPNIRQWRKRILYIDCFYFLTTSIYSIHSISVLL</sequence>
<dbReference type="Gene3D" id="2.60.120.200">
    <property type="match status" value="3"/>
</dbReference>
<dbReference type="CDD" id="cd00110">
    <property type="entry name" value="LamG"/>
    <property type="match status" value="1"/>
</dbReference>
<evidence type="ECO:0000256" key="3">
    <source>
        <dbReference type="SAM" id="MobiDB-lite"/>
    </source>
</evidence>
<feature type="chain" id="PRO_5041353067" evidence="4">
    <location>
        <begin position="26"/>
        <end position="817"/>
    </location>
</feature>
<dbReference type="InterPro" id="IPR001791">
    <property type="entry name" value="Laminin_G"/>
</dbReference>
<gene>
    <name evidence="6" type="ORF">GBAR_LOCUS31356</name>
</gene>
<dbReference type="SMART" id="SM00282">
    <property type="entry name" value="LamG"/>
    <property type="match status" value="2"/>
</dbReference>
<protein>
    <submittedName>
        <fullName evidence="6">Neurexin-1</fullName>
    </submittedName>
</protein>
<keyword evidence="1" id="KW-1015">Disulfide bond</keyword>
<feature type="region of interest" description="Disordered" evidence="3">
    <location>
        <begin position="655"/>
        <end position="711"/>
    </location>
</feature>
<feature type="signal peptide" evidence="4">
    <location>
        <begin position="1"/>
        <end position="25"/>
    </location>
</feature>
<keyword evidence="7" id="KW-1185">Reference proteome</keyword>
<evidence type="ECO:0000259" key="5">
    <source>
        <dbReference type="PROSITE" id="PS50025"/>
    </source>
</evidence>
<dbReference type="PROSITE" id="PS50025">
    <property type="entry name" value="LAM_G_DOMAIN"/>
    <property type="match status" value="2"/>
</dbReference>
<feature type="domain" description="Laminin G" evidence="5">
    <location>
        <begin position="422"/>
        <end position="602"/>
    </location>
</feature>
<keyword evidence="4" id="KW-0732">Signal</keyword>
<dbReference type="EMBL" id="CASHTH010004453">
    <property type="protein sequence ID" value="CAI8057518.1"/>
    <property type="molecule type" value="Genomic_DNA"/>
</dbReference>
<dbReference type="Proteomes" id="UP001174909">
    <property type="component" value="Unassembled WGS sequence"/>
</dbReference>
<evidence type="ECO:0000313" key="7">
    <source>
        <dbReference type="Proteomes" id="UP001174909"/>
    </source>
</evidence>
<proteinExistence type="predicted"/>
<dbReference type="SUPFAM" id="SSF49899">
    <property type="entry name" value="Concanavalin A-like lectins/glucanases"/>
    <property type="match status" value="3"/>
</dbReference>
<organism evidence="6 7">
    <name type="scientific">Geodia barretti</name>
    <name type="common">Barrett's horny sponge</name>
    <dbReference type="NCBI Taxonomy" id="519541"/>
    <lineage>
        <taxon>Eukaryota</taxon>
        <taxon>Metazoa</taxon>
        <taxon>Porifera</taxon>
        <taxon>Demospongiae</taxon>
        <taxon>Heteroscleromorpha</taxon>
        <taxon>Tetractinellida</taxon>
        <taxon>Astrophorina</taxon>
        <taxon>Geodiidae</taxon>
        <taxon>Geodia</taxon>
    </lineage>
</organism>
<feature type="domain" description="Laminin G" evidence="5">
    <location>
        <begin position="26"/>
        <end position="203"/>
    </location>
</feature>
<dbReference type="PROSITE" id="PS00022">
    <property type="entry name" value="EGF_1"/>
    <property type="match status" value="1"/>
</dbReference>
<feature type="compositionally biased region" description="Low complexity" evidence="3">
    <location>
        <begin position="664"/>
        <end position="682"/>
    </location>
</feature>